<feature type="domain" description="RNase H type-1" evidence="1">
    <location>
        <begin position="1"/>
        <end position="127"/>
    </location>
</feature>
<dbReference type="SUPFAM" id="SSF53098">
    <property type="entry name" value="Ribonuclease H-like"/>
    <property type="match status" value="1"/>
</dbReference>
<proteinExistence type="predicted"/>
<evidence type="ECO:0000259" key="1">
    <source>
        <dbReference type="PROSITE" id="PS50879"/>
    </source>
</evidence>
<evidence type="ECO:0000313" key="2">
    <source>
        <dbReference type="EMBL" id="MFC4735728.1"/>
    </source>
</evidence>
<dbReference type="Gene3D" id="3.30.420.10">
    <property type="entry name" value="Ribonuclease H-like superfamily/Ribonuclease H"/>
    <property type="match status" value="1"/>
</dbReference>
<evidence type="ECO:0000313" key="3">
    <source>
        <dbReference type="Proteomes" id="UP001595896"/>
    </source>
</evidence>
<dbReference type="PROSITE" id="PS50879">
    <property type="entry name" value="RNASE_H_1"/>
    <property type="match status" value="1"/>
</dbReference>
<dbReference type="CDD" id="cd09279">
    <property type="entry name" value="RNase_HI_like"/>
    <property type="match status" value="1"/>
</dbReference>
<dbReference type="PANTHER" id="PTHR46387:SF2">
    <property type="entry name" value="RIBONUCLEASE HI"/>
    <property type="match status" value="1"/>
</dbReference>
<dbReference type="PANTHER" id="PTHR46387">
    <property type="entry name" value="POLYNUCLEOTIDYL TRANSFERASE, RIBONUCLEASE H-LIKE SUPERFAMILY PROTEIN"/>
    <property type="match status" value="1"/>
</dbReference>
<name>A0ABV9NQP4_9BACI</name>
<organism evidence="2 3">
    <name type="scientific">Bacillus daqingensis</name>
    <dbReference type="NCBI Taxonomy" id="872396"/>
    <lineage>
        <taxon>Bacteria</taxon>
        <taxon>Bacillati</taxon>
        <taxon>Bacillota</taxon>
        <taxon>Bacilli</taxon>
        <taxon>Bacillales</taxon>
        <taxon>Bacillaceae</taxon>
        <taxon>Bacillus</taxon>
    </lineage>
</organism>
<dbReference type="InterPro" id="IPR036397">
    <property type="entry name" value="RNaseH_sf"/>
</dbReference>
<dbReference type="EMBL" id="JBHSGK010000003">
    <property type="protein sequence ID" value="MFC4735728.1"/>
    <property type="molecule type" value="Genomic_DNA"/>
</dbReference>
<accession>A0ABV9NQP4</accession>
<protein>
    <submittedName>
        <fullName evidence="2">Reverse transcriptase-like protein</fullName>
    </submittedName>
</protein>
<dbReference type="Pfam" id="PF13456">
    <property type="entry name" value="RVT_3"/>
    <property type="match status" value="1"/>
</dbReference>
<dbReference type="InterPro" id="IPR002156">
    <property type="entry name" value="RNaseH_domain"/>
</dbReference>
<comment type="caution">
    <text evidence="2">The sequence shown here is derived from an EMBL/GenBank/DDBJ whole genome shotgun (WGS) entry which is preliminary data.</text>
</comment>
<gene>
    <name evidence="2" type="ORF">ACFO4L_03930</name>
</gene>
<keyword evidence="3" id="KW-1185">Reference proteome</keyword>
<dbReference type="Proteomes" id="UP001595896">
    <property type="component" value="Unassembled WGS sequence"/>
</dbReference>
<dbReference type="InterPro" id="IPR012337">
    <property type="entry name" value="RNaseH-like_sf"/>
</dbReference>
<reference evidence="3" key="1">
    <citation type="journal article" date="2019" name="Int. J. Syst. Evol. Microbiol.">
        <title>The Global Catalogue of Microorganisms (GCM) 10K type strain sequencing project: providing services to taxonomists for standard genome sequencing and annotation.</title>
        <authorList>
            <consortium name="The Broad Institute Genomics Platform"/>
            <consortium name="The Broad Institute Genome Sequencing Center for Infectious Disease"/>
            <person name="Wu L."/>
            <person name="Ma J."/>
        </authorList>
    </citation>
    <scope>NUCLEOTIDE SEQUENCE [LARGE SCALE GENOMIC DNA]</scope>
    <source>
        <strain evidence="3">JCM 12165</strain>
    </source>
</reference>
<sequence>MMAEVYIDAATAGNPGPSGAGIYIKAGKEHYRYAVPLPVMSNHEAEFHACLEAIKRCTELDVSILSIRSDSKILVDSLEKNYAKNPSFNSLLKAIDASSKQFDHVFVKWIPSSKNGEADALARKALRA</sequence>